<evidence type="ECO:0000313" key="3">
    <source>
        <dbReference type="EMBL" id="POR54010.1"/>
    </source>
</evidence>
<dbReference type="NCBIfam" id="TIGR01552">
    <property type="entry name" value="phd_fam"/>
    <property type="match status" value="1"/>
</dbReference>
<dbReference type="EMBL" id="PQFZ01000003">
    <property type="protein sequence ID" value="POR54010.1"/>
    <property type="molecule type" value="Genomic_DNA"/>
</dbReference>
<dbReference type="RefSeq" id="WP_103717232.1">
    <property type="nucleotide sequence ID" value="NZ_PQFZ01000003.1"/>
</dbReference>
<dbReference type="OrthoDB" id="9800503at2"/>
<name>A0A2S4MH05_9HYPH</name>
<accession>A0A2S4MH05</accession>
<dbReference type="InterPro" id="IPR006442">
    <property type="entry name" value="Antitoxin_Phd/YefM"/>
</dbReference>
<sequence length="92" mass="10302">MITVGAFEAKTKFSELLDRVERGEEIVITRHGQRVARIISDPPIDAMAEQKVREAKAAEVMAEFARVREMLRAGGVSFTVDDILSARDEGRR</sequence>
<dbReference type="SUPFAM" id="SSF143120">
    <property type="entry name" value="YefM-like"/>
    <property type="match status" value="1"/>
</dbReference>
<evidence type="ECO:0000313" key="4">
    <source>
        <dbReference type="Proteomes" id="UP000236919"/>
    </source>
</evidence>
<dbReference type="InterPro" id="IPR036165">
    <property type="entry name" value="YefM-like_sf"/>
</dbReference>
<reference evidence="3 4" key="1">
    <citation type="submission" date="2018-01" db="EMBL/GenBank/DDBJ databases">
        <title>Genomic Encyclopedia of Type Strains, Phase III (KMG-III): the genomes of soil and plant-associated and newly described type strains.</title>
        <authorList>
            <person name="Whitman W."/>
        </authorList>
    </citation>
    <scope>NUCLEOTIDE SEQUENCE [LARGE SCALE GENOMIC DNA]</scope>
    <source>
        <strain evidence="3 4">1131</strain>
    </source>
</reference>
<comment type="function">
    <text evidence="2">Antitoxin component of a type II toxin-antitoxin (TA) system.</text>
</comment>
<dbReference type="InterPro" id="IPR051416">
    <property type="entry name" value="phD-YefM_TA_antitoxins"/>
</dbReference>
<evidence type="ECO:0000256" key="1">
    <source>
        <dbReference type="ARBA" id="ARBA00009981"/>
    </source>
</evidence>
<dbReference type="AlphaFoldDB" id="A0A2S4MH05"/>
<evidence type="ECO:0000256" key="2">
    <source>
        <dbReference type="RuleBase" id="RU362080"/>
    </source>
</evidence>
<organism evidence="3 4">
    <name type="scientific">Bosea psychrotolerans</name>
    <dbReference type="NCBI Taxonomy" id="1871628"/>
    <lineage>
        <taxon>Bacteria</taxon>
        <taxon>Pseudomonadati</taxon>
        <taxon>Pseudomonadota</taxon>
        <taxon>Alphaproteobacteria</taxon>
        <taxon>Hyphomicrobiales</taxon>
        <taxon>Boseaceae</taxon>
        <taxon>Bosea</taxon>
    </lineage>
</organism>
<dbReference type="Gene3D" id="3.40.1620.10">
    <property type="entry name" value="YefM-like domain"/>
    <property type="match status" value="1"/>
</dbReference>
<keyword evidence="4" id="KW-1185">Reference proteome</keyword>
<dbReference type="Proteomes" id="UP000236919">
    <property type="component" value="Unassembled WGS sequence"/>
</dbReference>
<dbReference type="Pfam" id="PF02604">
    <property type="entry name" value="PhdYeFM_antitox"/>
    <property type="match status" value="1"/>
</dbReference>
<dbReference type="PANTHER" id="PTHR35377:SF8">
    <property type="entry name" value="ANTITOXIN VAPB22"/>
    <property type="match status" value="1"/>
</dbReference>
<comment type="similarity">
    <text evidence="1 2">Belongs to the phD/YefM antitoxin family.</text>
</comment>
<protein>
    <recommendedName>
        <fullName evidence="2">Antitoxin</fullName>
    </recommendedName>
</protein>
<gene>
    <name evidence="3" type="ORF">CYD53_103107</name>
</gene>
<proteinExistence type="inferred from homology"/>
<dbReference type="PANTHER" id="PTHR35377">
    <property type="entry name" value="ANTITOXIN VAPB49-RELATED-RELATED"/>
    <property type="match status" value="1"/>
</dbReference>
<comment type="caution">
    <text evidence="3">The sequence shown here is derived from an EMBL/GenBank/DDBJ whole genome shotgun (WGS) entry which is preliminary data.</text>
</comment>